<gene>
    <name evidence="1" type="ORF">LPJ66_008021</name>
</gene>
<evidence type="ECO:0000313" key="1">
    <source>
        <dbReference type="EMBL" id="KAJ1889459.1"/>
    </source>
</evidence>
<keyword evidence="2" id="KW-1185">Reference proteome</keyword>
<dbReference type="Proteomes" id="UP001150581">
    <property type="component" value="Unassembled WGS sequence"/>
</dbReference>
<sequence length="527" mass="55020">VISERTRLSGTALSLVEEMARNLELRFSLLSDLLFPSVMKICGRANKVFVTRGVKCLTTVITYAHIPEQTPRICDAASTDANKTVRSSAAKFLMAIISCCTVPELTPHLAIVEKAIAAGVVDANPDARTTARQSYEIYIKRFSTRVEAFHAGLSSTAKKYLKIDDGAAGGRPQSQFAAFKQQRVPLRERIMAQRPNANPVVGAAPEVQVSASGPVRPKPVRPITRQAPTAVRRDGTSTPAPLSIVDPTVIALESASENTADSILTPVAAATVAASAPPTMGMRNPSLENLLLSPKGSEPAMARLLNEEPAAAAAAPAEQLLPVDSAHASVSPVVTVPGSRIASPVATVAFIAGADTASVGSIGDEETVTETSKSATPPAVAEKAAESADEQTLAEDPKITEAKPKSTTRAQRGTGLKFSSLNAPITSVRSTRAQHAVRPQSRNLVSSRMEEALRAQRPAKAAAPAGGIAAETNVDANADAEQPRRMTLRSDNIASTTAAVAASASAAPGYLRATASSAKRVSGEYTE</sequence>
<comment type="caution">
    <text evidence="1">The sequence shown here is derived from an EMBL/GenBank/DDBJ whole genome shotgun (WGS) entry which is preliminary data.</text>
</comment>
<feature type="non-terminal residue" evidence="1">
    <location>
        <position position="1"/>
    </location>
</feature>
<dbReference type="EMBL" id="JANBPG010001539">
    <property type="protein sequence ID" value="KAJ1889459.1"/>
    <property type="molecule type" value="Genomic_DNA"/>
</dbReference>
<name>A0ACC1IFI6_9FUNG</name>
<evidence type="ECO:0000313" key="2">
    <source>
        <dbReference type="Proteomes" id="UP001150581"/>
    </source>
</evidence>
<reference evidence="1" key="1">
    <citation type="submission" date="2022-07" db="EMBL/GenBank/DDBJ databases">
        <title>Phylogenomic reconstructions and comparative analyses of Kickxellomycotina fungi.</title>
        <authorList>
            <person name="Reynolds N.K."/>
            <person name="Stajich J.E."/>
            <person name="Barry K."/>
            <person name="Grigoriev I.V."/>
            <person name="Crous P."/>
            <person name="Smith M.E."/>
        </authorList>
    </citation>
    <scope>NUCLEOTIDE SEQUENCE</scope>
    <source>
        <strain evidence="1">Benny 63K</strain>
    </source>
</reference>
<organism evidence="1 2">
    <name type="scientific">Kickxella alabastrina</name>
    <dbReference type="NCBI Taxonomy" id="61397"/>
    <lineage>
        <taxon>Eukaryota</taxon>
        <taxon>Fungi</taxon>
        <taxon>Fungi incertae sedis</taxon>
        <taxon>Zoopagomycota</taxon>
        <taxon>Kickxellomycotina</taxon>
        <taxon>Kickxellomycetes</taxon>
        <taxon>Kickxellales</taxon>
        <taxon>Kickxellaceae</taxon>
        <taxon>Kickxella</taxon>
    </lineage>
</organism>
<protein>
    <submittedName>
        <fullName evidence="1">Uncharacterized protein</fullName>
    </submittedName>
</protein>
<accession>A0ACC1IFI6</accession>
<proteinExistence type="predicted"/>